<protein>
    <recommendedName>
        <fullName evidence="6">Probable succinyl-diaminopimelate desuccinylase</fullName>
        <ecNumber evidence="5">3.5.1.18</ecNumber>
    </recommendedName>
</protein>
<dbReference type="InterPro" id="IPR011650">
    <property type="entry name" value="Peptidase_M20_dimer"/>
</dbReference>
<evidence type="ECO:0000256" key="11">
    <source>
        <dbReference type="ARBA" id="ARBA00051301"/>
    </source>
</evidence>
<sequence>MKKLLRKLIEANSTAEKGELEAAKVLKDFFVKQNIDCEIDQWDENRANVTAKIKGEKSDGAILIAGHLDVVPALKNSWHSSPFTLTEEGGHLFGRGTADMKGPLAAAASAMAKTAENKTAKRDIIFTATAGEETNSCGILRFAEKEKHLEGRLRGIIVPEPTDLKLVTAHKGLLWLMLKTTGKTAHGSIPHEGENAVVKMAEAVHRLSNIKFTNQTHPLLGESTISINKISGGSAANVVPDECRIWADIRLLPGQSKDVALKEISRLLEGVNFEAETKRYVDAFETEPDDDFVKELETLSSCKPETIFFTTDAPYLKQLSKSIAVIGPGKPNMCHKPDESITEDELIKGRDFYADALNCFAFED</sequence>
<keyword evidence="9" id="KW-0862">Zinc</keyword>
<comment type="cofactor">
    <cofactor evidence="1">
        <name>Co(2+)</name>
        <dbReference type="ChEBI" id="CHEBI:48828"/>
    </cofactor>
</comment>
<dbReference type="SUPFAM" id="SSF53187">
    <property type="entry name" value="Zn-dependent exopeptidases"/>
    <property type="match status" value="1"/>
</dbReference>
<dbReference type="InterPro" id="IPR002933">
    <property type="entry name" value="Peptidase_M20"/>
</dbReference>
<dbReference type="STRING" id="1941349.STSP1_00303"/>
<dbReference type="Gene3D" id="3.40.630.10">
    <property type="entry name" value="Zn peptidases"/>
    <property type="match status" value="2"/>
</dbReference>
<evidence type="ECO:0000256" key="7">
    <source>
        <dbReference type="ARBA" id="ARBA00022723"/>
    </source>
</evidence>
<evidence type="ECO:0000256" key="1">
    <source>
        <dbReference type="ARBA" id="ARBA00001941"/>
    </source>
</evidence>
<gene>
    <name evidence="13" type="primary">argE</name>
    <name evidence="13" type="ORF">STSP1_00303</name>
</gene>
<reference evidence="14" key="1">
    <citation type="submission" date="2017-04" db="EMBL/GenBank/DDBJ databases">
        <title>Comparative genomics and description of representatives of a novel lineage of planctomycetes thriving in anoxic sediments.</title>
        <authorList>
            <person name="Spring S."/>
            <person name="Bunk B."/>
            <person name="Sproer C."/>
        </authorList>
    </citation>
    <scope>NUCLEOTIDE SEQUENCE [LARGE SCALE GENOMIC DNA]</scope>
    <source>
        <strain evidence="14">ST-PulAB-D4</strain>
    </source>
</reference>
<dbReference type="PROSITE" id="PS00758">
    <property type="entry name" value="ARGE_DAPE_CPG2_1"/>
    <property type="match status" value="1"/>
</dbReference>
<dbReference type="GO" id="GO:0046872">
    <property type="term" value="F:metal ion binding"/>
    <property type="evidence" value="ECO:0007669"/>
    <property type="project" value="UniProtKB-KW"/>
</dbReference>
<dbReference type="KEGG" id="pbp:STSP1_00303"/>
<evidence type="ECO:0000256" key="5">
    <source>
        <dbReference type="ARBA" id="ARBA00011921"/>
    </source>
</evidence>
<dbReference type="PANTHER" id="PTHR43808">
    <property type="entry name" value="ACETYLORNITHINE DEACETYLASE"/>
    <property type="match status" value="1"/>
</dbReference>
<dbReference type="EMBL" id="CP021023">
    <property type="protein sequence ID" value="ARN55936.1"/>
    <property type="molecule type" value="Genomic_DNA"/>
</dbReference>
<keyword evidence="7" id="KW-0479">Metal-binding</keyword>
<comment type="catalytic activity">
    <reaction evidence="11">
        <text>N-succinyl-(2S,6S)-2,6-diaminopimelate + H2O = (2S,6S)-2,6-diaminopimelate + succinate</text>
        <dbReference type="Rhea" id="RHEA:22608"/>
        <dbReference type="ChEBI" id="CHEBI:15377"/>
        <dbReference type="ChEBI" id="CHEBI:30031"/>
        <dbReference type="ChEBI" id="CHEBI:57609"/>
        <dbReference type="ChEBI" id="CHEBI:58087"/>
        <dbReference type="EC" id="3.5.1.18"/>
    </reaction>
</comment>
<evidence type="ECO:0000313" key="14">
    <source>
        <dbReference type="Proteomes" id="UP000193334"/>
    </source>
</evidence>
<dbReference type="Gene3D" id="3.30.70.360">
    <property type="match status" value="1"/>
</dbReference>
<evidence type="ECO:0000256" key="10">
    <source>
        <dbReference type="ARBA" id="ARBA00023285"/>
    </source>
</evidence>
<dbReference type="CDD" id="cd08659">
    <property type="entry name" value="M20_ArgE_DapE-like"/>
    <property type="match status" value="1"/>
</dbReference>
<dbReference type="InterPro" id="IPR001261">
    <property type="entry name" value="ArgE/DapE_CS"/>
</dbReference>
<dbReference type="NCBIfam" id="TIGR01910">
    <property type="entry name" value="DapE-ArgE"/>
    <property type="match status" value="1"/>
</dbReference>
<evidence type="ECO:0000256" key="4">
    <source>
        <dbReference type="ARBA" id="ARBA00006247"/>
    </source>
</evidence>
<evidence type="ECO:0000256" key="2">
    <source>
        <dbReference type="ARBA" id="ARBA00001947"/>
    </source>
</evidence>
<dbReference type="GO" id="GO:0009014">
    <property type="term" value="F:succinyl-diaminopimelate desuccinylase activity"/>
    <property type="evidence" value="ECO:0007669"/>
    <property type="project" value="UniProtKB-EC"/>
</dbReference>
<dbReference type="InterPro" id="IPR036264">
    <property type="entry name" value="Bact_exopeptidase_dim_dom"/>
</dbReference>
<feature type="domain" description="Peptidase M20 dimerisation" evidence="12">
    <location>
        <begin position="168"/>
        <end position="270"/>
    </location>
</feature>
<dbReference type="SUPFAM" id="SSF55031">
    <property type="entry name" value="Bacterial exopeptidase dimerisation domain"/>
    <property type="match status" value="1"/>
</dbReference>
<evidence type="ECO:0000256" key="6">
    <source>
        <dbReference type="ARBA" id="ARBA00016853"/>
    </source>
</evidence>
<evidence type="ECO:0000256" key="3">
    <source>
        <dbReference type="ARBA" id="ARBA00005130"/>
    </source>
</evidence>
<comment type="pathway">
    <text evidence="3">Amino-acid biosynthesis; L-lysine biosynthesis via DAP pathway; LL-2,6-diaminopimelate from (S)-tetrahydrodipicolinate (succinylase route): step 3/3.</text>
</comment>
<keyword evidence="8 13" id="KW-0378">Hydrolase</keyword>
<dbReference type="InterPro" id="IPR050072">
    <property type="entry name" value="Peptidase_M20A"/>
</dbReference>
<evidence type="ECO:0000259" key="12">
    <source>
        <dbReference type="Pfam" id="PF07687"/>
    </source>
</evidence>
<dbReference type="GO" id="GO:0009089">
    <property type="term" value="P:lysine biosynthetic process via diaminopimelate"/>
    <property type="evidence" value="ECO:0007669"/>
    <property type="project" value="UniProtKB-UniPathway"/>
</dbReference>
<keyword evidence="10" id="KW-0170">Cobalt</keyword>
<accession>A0A1W6LJK8</accession>
<dbReference type="Pfam" id="PF07687">
    <property type="entry name" value="M20_dimer"/>
    <property type="match status" value="1"/>
</dbReference>
<keyword evidence="14" id="KW-1185">Reference proteome</keyword>
<proteinExistence type="inferred from homology"/>
<dbReference type="EC" id="3.5.1.18" evidence="5"/>
<comment type="similarity">
    <text evidence="4">Belongs to the peptidase M20A family.</text>
</comment>
<dbReference type="Pfam" id="PF01546">
    <property type="entry name" value="Peptidase_M20"/>
    <property type="match status" value="1"/>
</dbReference>
<dbReference type="InterPro" id="IPR010182">
    <property type="entry name" value="ArgE/DapE"/>
</dbReference>
<comment type="cofactor">
    <cofactor evidence="2">
        <name>Zn(2+)</name>
        <dbReference type="ChEBI" id="CHEBI:29105"/>
    </cofactor>
</comment>
<evidence type="ECO:0000256" key="9">
    <source>
        <dbReference type="ARBA" id="ARBA00022833"/>
    </source>
</evidence>
<dbReference type="Proteomes" id="UP000193334">
    <property type="component" value="Chromosome"/>
</dbReference>
<dbReference type="UniPathway" id="UPA00034">
    <property type="reaction ID" value="UER00021"/>
</dbReference>
<dbReference type="PANTHER" id="PTHR43808:SF32">
    <property type="entry name" value="ARGE_DAPE-RELATED DEACYLASE"/>
    <property type="match status" value="1"/>
</dbReference>
<dbReference type="RefSeq" id="WP_085754658.1">
    <property type="nucleotide sequence ID" value="NZ_CP021023.1"/>
</dbReference>
<name>A0A1W6LJK8_9BACT</name>
<evidence type="ECO:0000313" key="13">
    <source>
        <dbReference type="EMBL" id="ARN55936.1"/>
    </source>
</evidence>
<organism evidence="13 14">
    <name type="scientific">Sedimentisphaera salicampi</name>
    <dbReference type="NCBI Taxonomy" id="1941349"/>
    <lineage>
        <taxon>Bacteria</taxon>
        <taxon>Pseudomonadati</taxon>
        <taxon>Planctomycetota</taxon>
        <taxon>Phycisphaerae</taxon>
        <taxon>Sedimentisphaerales</taxon>
        <taxon>Sedimentisphaeraceae</taxon>
        <taxon>Sedimentisphaera</taxon>
    </lineage>
</organism>
<evidence type="ECO:0000256" key="8">
    <source>
        <dbReference type="ARBA" id="ARBA00022801"/>
    </source>
</evidence>
<dbReference type="AlphaFoldDB" id="A0A1W6LJK8"/>